<name>A0AAW0VUT7_CHEQU</name>
<evidence type="ECO:0000313" key="3">
    <source>
        <dbReference type="Proteomes" id="UP001445076"/>
    </source>
</evidence>
<organism evidence="2 3">
    <name type="scientific">Cherax quadricarinatus</name>
    <name type="common">Australian red claw crayfish</name>
    <dbReference type="NCBI Taxonomy" id="27406"/>
    <lineage>
        <taxon>Eukaryota</taxon>
        <taxon>Metazoa</taxon>
        <taxon>Ecdysozoa</taxon>
        <taxon>Arthropoda</taxon>
        <taxon>Crustacea</taxon>
        <taxon>Multicrustacea</taxon>
        <taxon>Malacostraca</taxon>
        <taxon>Eumalacostraca</taxon>
        <taxon>Eucarida</taxon>
        <taxon>Decapoda</taxon>
        <taxon>Pleocyemata</taxon>
        <taxon>Astacidea</taxon>
        <taxon>Parastacoidea</taxon>
        <taxon>Parastacidae</taxon>
        <taxon>Cherax</taxon>
    </lineage>
</organism>
<accession>A0AAW0VUT7</accession>
<feature type="non-terminal residue" evidence="2">
    <location>
        <position position="1"/>
    </location>
</feature>
<feature type="compositionally biased region" description="Basic and acidic residues" evidence="1">
    <location>
        <begin position="176"/>
        <end position="186"/>
    </location>
</feature>
<evidence type="ECO:0000256" key="1">
    <source>
        <dbReference type="SAM" id="MobiDB-lite"/>
    </source>
</evidence>
<protein>
    <submittedName>
        <fullName evidence="2">Uncharacterized protein</fullName>
    </submittedName>
</protein>
<keyword evidence="3" id="KW-1185">Reference proteome</keyword>
<reference evidence="2 3" key="1">
    <citation type="journal article" date="2024" name="BMC Genomics">
        <title>Genome assembly of redclaw crayfish (Cherax quadricarinatus) provides insights into its immune adaptation and hypoxia tolerance.</title>
        <authorList>
            <person name="Liu Z."/>
            <person name="Zheng J."/>
            <person name="Li H."/>
            <person name="Fang K."/>
            <person name="Wang S."/>
            <person name="He J."/>
            <person name="Zhou D."/>
            <person name="Weng S."/>
            <person name="Chi M."/>
            <person name="Gu Z."/>
            <person name="He J."/>
            <person name="Li F."/>
            <person name="Wang M."/>
        </authorList>
    </citation>
    <scope>NUCLEOTIDE SEQUENCE [LARGE SCALE GENOMIC DNA]</scope>
    <source>
        <strain evidence="2">ZL_2023a</strain>
    </source>
</reference>
<dbReference type="AlphaFoldDB" id="A0AAW0VUT7"/>
<dbReference type="Proteomes" id="UP001445076">
    <property type="component" value="Unassembled WGS sequence"/>
</dbReference>
<sequence length="251" mass="28605">RVLQDRASTGNNQSARLQLQVQPGGSSKQVGVMRPRSGVKEYDLIPAVPQGATAAQREPPGPKTVLPRRSVCPLTSKLSRKMRKNFHDHQRATYVPCCTRADVRAIGDKSKSFNVHCNKNQVRPTSLRASSQQNREIERLITKQRRMTLDDWRDHGGTAGRVDCSGIWADTREHMPSARTEHRQSDGRNGAFRPWQNNSREGTSARPCPWPWPGEGRMEVFSTRTRPRPRRNDWNRVEVFSNYCRHCGGRK</sequence>
<comment type="caution">
    <text evidence="2">The sequence shown here is derived from an EMBL/GenBank/DDBJ whole genome shotgun (WGS) entry which is preliminary data.</text>
</comment>
<proteinExistence type="predicted"/>
<dbReference type="EMBL" id="JARKIK010000229">
    <property type="protein sequence ID" value="KAK8720753.1"/>
    <property type="molecule type" value="Genomic_DNA"/>
</dbReference>
<feature type="region of interest" description="Disordered" evidence="1">
    <location>
        <begin position="176"/>
        <end position="211"/>
    </location>
</feature>
<gene>
    <name evidence="2" type="ORF">OTU49_013123</name>
</gene>
<evidence type="ECO:0000313" key="2">
    <source>
        <dbReference type="EMBL" id="KAK8720753.1"/>
    </source>
</evidence>